<dbReference type="Gene3D" id="3.40.50.150">
    <property type="entry name" value="Vaccinia Virus protein VP39"/>
    <property type="match status" value="1"/>
</dbReference>
<accession>A0A9X4M084</accession>
<dbReference type="Pfam" id="PF00891">
    <property type="entry name" value="Methyltransf_2"/>
    <property type="match status" value="1"/>
</dbReference>
<evidence type="ECO:0000259" key="6">
    <source>
        <dbReference type="Pfam" id="PF08100"/>
    </source>
</evidence>
<dbReference type="EMBL" id="JANRHA010000004">
    <property type="protein sequence ID" value="MDG3014605.1"/>
    <property type="molecule type" value="Genomic_DNA"/>
</dbReference>
<dbReference type="RefSeq" id="WP_332519647.1">
    <property type="nucleotide sequence ID" value="NZ_JANRHA010000004.1"/>
</dbReference>
<dbReference type="PANTHER" id="PTHR43712">
    <property type="entry name" value="PUTATIVE (AFU_ORTHOLOGUE AFUA_4G14580)-RELATED"/>
    <property type="match status" value="1"/>
</dbReference>
<dbReference type="InterPro" id="IPR036388">
    <property type="entry name" value="WH-like_DNA-bd_sf"/>
</dbReference>
<dbReference type="InterPro" id="IPR036390">
    <property type="entry name" value="WH_DNA-bd_sf"/>
</dbReference>
<protein>
    <submittedName>
        <fullName evidence="7">Acetylserotonin O-methyltransferase</fullName>
    </submittedName>
</protein>
<proteinExistence type="predicted"/>
<keyword evidence="8" id="KW-1185">Reference proteome</keyword>
<gene>
    <name evidence="7" type="ORF">NVS88_08545</name>
</gene>
<feature type="active site" description="Proton acceptor" evidence="4">
    <location>
        <position position="269"/>
    </location>
</feature>
<evidence type="ECO:0000256" key="4">
    <source>
        <dbReference type="PIRSR" id="PIRSR005739-1"/>
    </source>
</evidence>
<sequence>MLIPPRPVVLAAMAVRRRLHRLIDAPIPAELTLYELTNGVAATQVVAAFAELGLADALADGPLRAEDLATRLGADSTAVLRLARAAAAFDLCTVDRRGRVALRRHGRVLRSDHPMSMRDWAMFMGLRSTTAAWAGLAGSVRTGEGAFRRELGKPIWEWFADHPDAARTFDAAMLRSTELNVGSIVAALSCPPHATVCDVGGGVGALLAGVLDAHPDVTGILVDSASVLAEAAGYLDARGLSGRVTPVAADMFVQIPARTDLYLLKDVLHDWDDGRCALILRNIAAAMPVGSRVVLVEQLQHPTRADAIAPTADLQMLTQTDGGRQRSLGELHELLRAAGLTPTGHAHATMHALVEATR</sequence>
<evidence type="ECO:0000313" key="7">
    <source>
        <dbReference type="EMBL" id="MDG3014605.1"/>
    </source>
</evidence>
<evidence type="ECO:0000256" key="1">
    <source>
        <dbReference type="ARBA" id="ARBA00022603"/>
    </source>
</evidence>
<dbReference type="PIRSF" id="PIRSF005739">
    <property type="entry name" value="O-mtase"/>
    <property type="match status" value="1"/>
</dbReference>
<feature type="domain" description="O-methyltransferase C-terminal" evidence="5">
    <location>
        <begin position="133"/>
        <end position="340"/>
    </location>
</feature>
<evidence type="ECO:0000256" key="3">
    <source>
        <dbReference type="ARBA" id="ARBA00022691"/>
    </source>
</evidence>
<dbReference type="GO" id="GO:0032259">
    <property type="term" value="P:methylation"/>
    <property type="evidence" value="ECO:0007669"/>
    <property type="project" value="UniProtKB-KW"/>
</dbReference>
<dbReference type="SUPFAM" id="SSF46785">
    <property type="entry name" value="Winged helix' DNA-binding domain"/>
    <property type="match status" value="1"/>
</dbReference>
<dbReference type="InterPro" id="IPR012967">
    <property type="entry name" value="COMT_dimerisation"/>
</dbReference>
<name>A0A9X4M084_9ACTN</name>
<dbReference type="Gene3D" id="1.10.287.1350">
    <property type="match status" value="1"/>
</dbReference>
<evidence type="ECO:0000259" key="5">
    <source>
        <dbReference type="Pfam" id="PF00891"/>
    </source>
</evidence>
<keyword evidence="3" id="KW-0949">S-adenosyl-L-methionine</keyword>
<feature type="domain" description="O-methyltransferase dimerisation" evidence="6">
    <location>
        <begin position="35"/>
        <end position="97"/>
    </location>
</feature>
<dbReference type="InterPro" id="IPR029063">
    <property type="entry name" value="SAM-dependent_MTases_sf"/>
</dbReference>
<dbReference type="InterPro" id="IPR016461">
    <property type="entry name" value="COMT-like"/>
</dbReference>
<comment type="caution">
    <text evidence="7">The sequence shown here is derived from an EMBL/GenBank/DDBJ whole genome shotgun (WGS) entry which is preliminary data.</text>
</comment>
<keyword evidence="2" id="KW-0808">Transferase</keyword>
<dbReference type="AlphaFoldDB" id="A0A9X4M084"/>
<dbReference type="PANTHER" id="PTHR43712:SF2">
    <property type="entry name" value="O-METHYLTRANSFERASE CICE"/>
    <property type="match status" value="1"/>
</dbReference>
<reference evidence="7" key="1">
    <citation type="submission" date="2022-08" db="EMBL/GenBank/DDBJ databases">
        <title>Genome analysis of Corynebacteriales strain.</title>
        <authorList>
            <person name="Lee S.D."/>
        </authorList>
    </citation>
    <scope>NUCLEOTIDE SEQUENCE</scope>
    <source>
        <strain evidence="7">D3-21</strain>
    </source>
</reference>
<dbReference type="Pfam" id="PF08100">
    <property type="entry name" value="Dimerisation"/>
    <property type="match status" value="1"/>
</dbReference>
<dbReference type="PROSITE" id="PS51683">
    <property type="entry name" value="SAM_OMT_II"/>
    <property type="match status" value="1"/>
</dbReference>
<evidence type="ECO:0000313" key="8">
    <source>
        <dbReference type="Proteomes" id="UP001152755"/>
    </source>
</evidence>
<dbReference type="GO" id="GO:0008171">
    <property type="term" value="F:O-methyltransferase activity"/>
    <property type="evidence" value="ECO:0007669"/>
    <property type="project" value="InterPro"/>
</dbReference>
<dbReference type="SUPFAM" id="SSF53335">
    <property type="entry name" value="S-adenosyl-L-methionine-dependent methyltransferases"/>
    <property type="match status" value="1"/>
</dbReference>
<evidence type="ECO:0000256" key="2">
    <source>
        <dbReference type="ARBA" id="ARBA00022679"/>
    </source>
</evidence>
<organism evidence="7 8">
    <name type="scientific">Speluncibacter jeojiensis</name>
    <dbReference type="NCBI Taxonomy" id="2710754"/>
    <lineage>
        <taxon>Bacteria</taxon>
        <taxon>Bacillati</taxon>
        <taxon>Actinomycetota</taxon>
        <taxon>Actinomycetes</taxon>
        <taxon>Mycobacteriales</taxon>
        <taxon>Speluncibacteraceae</taxon>
        <taxon>Speluncibacter</taxon>
    </lineage>
</organism>
<keyword evidence="1" id="KW-0489">Methyltransferase</keyword>
<dbReference type="Proteomes" id="UP001152755">
    <property type="component" value="Unassembled WGS sequence"/>
</dbReference>
<dbReference type="GO" id="GO:0046983">
    <property type="term" value="F:protein dimerization activity"/>
    <property type="evidence" value="ECO:0007669"/>
    <property type="project" value="InterPro"/>
</dbReference>
<dbReference type="InterPro" id="IPR001077">
    <property type="entry name" value="COMT_C"/>
</dbReference>
<dbReference type="Gene3D" id="1.10.10.10">
    <property type="entry name" value="Winged helix-like DNA-binding domain superfamily/Winged helix DNA-binding domain"/>
    <property type="match status" value="1"/>
</dbReference>